<dbReference type="GeneID" id="103590937"/>
<protein>
    <submittedName>
        <fullName evidence="2">LOW QUALITY PROTEIN: uncharacterized protein LOC103590937</fullName>
    </submittedName>
</protein>
<dbReference type="Proteomes" id="UP000694923">
    <property type="component" value="Unplaced"/>
</dbReference>
<reference evidence="2" key="1">
    <citation type="submission" date="2025-08" db="UniProtKB">
        <authorList>
            <consortium name="RefSeq"/>
        </authorList>
    </citation>
    <scope>IDENTIFICATION</scope>
</reference>
<sequence length="267" mass="30172">MRAQFLDLALEAGLGPDPIMIAPHGQEVINTHPSSGREIQKAEGEDRTEFFMPSSSHFTKQNVVSVAQCQCLWAPLVCWSKENWEKVKRCNLIYIGKSSEPPKEAKKTCRIQEGYRERKEGSDRRGVRVAVQSKDSLPIQLLFYSLQAFTSINILHIQSCLSVCCSEDMRNTRSDMRKQAVKTGFWNCVTQDPADKEEPILSVPGDLDILQNIILIHYHDDIMLIGQDEQRLLYTGGLGETHALQKKNLFLIARMCLLPGGRGRNIT</sequence>
<organism evidence="1 2">
    <name type="scientific">Galeopterus variegatus</name>
    <name type="common">Malayan flying lemur</name>
    <name type="synonym">Cynocephalus variegatus</name>
    <dbReference type="NCBI Taxonomy" id="482537"/>
    <lineage>
        <taxon>Eukaryota</taxon>
        <taxon>Metazoa</taxon>
        <taxon>Chordata</taxon>
        <taxon>Craniata</taxon>
        <taxon>Vertebrata</taxon>
        <taxon>Euteleostomi</taxon>
        <taxon>Mammalia</taxon>
        <taxon>Eutheria</taxon>
        <taxon>Euarchontoglires</taxon>
        <taxon>Dermoptera</taxon>
        <taxon>Cynocephalidae</taxon>
        <taxon>Galeopterus</taxon>
    </lineage>
</organism>
<name>A0ABM0QT15_GALVR</name>
<evidence type="ECO:0000313" key="2">
    <source>
        <dbReference type="RefSeq" id="XP_008571506.1"/>
    </source>
</evidence>
<gene>
    <name evidence="2" type="primary">LOC103590937</name>
</gene>
<evidence type="ECO:0000313" key="1">
    <source>
        <dbReference type="Proteomes" id="UP000694923"/>
    </source>
</evidence>
<proteinExistence type="predicted"/>
<accession>A0ABM0QT15</accession>
<dbReference type="RefSeq" id="XP_008571506.1">
    <property type="nucleotide sequence ID" value="XM_008573284.1"/>
</dbReference>
<keyword evidence="1" id="KW-1185">Reference proteome</keyword>